<dbReference type="GO" id="GO:0009898">
    <property type="term" value="C:cytoplasmic side of plasma membrane"/>
    <property type="evidence" value="ECO:0007669"/>
    <property type="project" value="TreeGrafter"/>
</dbReference>
<dbReference type="InterPro" id="IPR030127">
    <property type="entry name" value="MTSS1/MTSS2"/>
</dbReference>
<reference evidence="2" key="1">
    <citation type="submission" date="2025-08" db="UniProtKB">
        <authorList>
            <consortium name="Ensembl"/>
        </authorList>
    </citation>
    <scope>IDENTIFICATION</scope>
</reference>
<dbReference type="PANTHER" id="PTHR15708:SF4">
    <property type="entry name" value="FI21477P1-RELATED"/>
    <property type="match status" value="1"/>
</dbReference>
<dbReference type="InterPro" id="IPR027267">
    <property type="entry name" value="AH/BAR_dom_sf"/>
</dbReference>
<reference evidence="2" key="2">
    <citation type="submission" date="2025-09" db="UniProtKB">
        <authorList>
            <consortium name="Ensembl"/>
        </authorList>
    </citation>
    <scope>IDENTIFICATION</scope>
</reference>
<accession>A0A8C6TU24</accession>
<evidence type="ECO:0000313" key="3">
    <source>
        <dbReference type="Proteomes" id="UP000694523"/>
    </source>
</evidence>
<dbReference type="Proteomes" id="UP000694523">
    <property type="component" value="Unplaced"/>
</dbReference>
<organism evidence="2 3">
    <name type="scientific">Neogobius melanostomus</name>
    <name type="common">round goby</name>
    <dbReference type="NCBI Taxonomy" id="47308"/>
    <lineage>
        <taxon>Eukaryota</taxon>
        <taxon>Metazoa</taxon>
        <taxon>Chordata</taxon>
        <taxon>Craniata</taxon>
        <taxon>Vertebrata</taxon>
        <taxon>Euteleostomi</taxon>
        <taxon>Actinopterygii</taxon>
        <taxon>Neopterygii</taxon>
        <taxon>Teleostei</taxon>
        <taxon>Neoteleostei</taxon>
        <taxon>Acanthomorphata</taxon>
        <taxon>Gobiaria</taxon>
        <taxon>Gobiiformes</taxon>
        <taxon>Gobioidei</taxon>
        <taxon>Gobiidae</taxon>
        <taxon>Benthophilinae</taxon>
        <taxon>Neogobiini</taxon>
        <taxon>Neogobius</taxon>
    </lineage>
</organism>
<dbReference type="Pfam" id="PF08397">
    <property type="entry name" value="IMD"/>
    <property type="match status" value="1"/>
</dbReference>
<sequence length="167" mass="18602">CESEEHTCGAPGLVRFDPVLRVLQGSLPLWDDLVSKGGKLQTQLRATLAAVASFLDAFQRVADAASGSRGAMQDLGAALTRLCLRHRSVLEAFADHLVAPLQEQMDDWKKNTQSLDKDHHKECKKLRQELKKRSSDSLKLQKKNKKGLETLSVLQYCSTFILVCHFA</sequence>
<dbReference type="PROSITE" id="PS51338">
    <property type="entry name" value="IMD"/>
    <property type="match status" value="1"/>
</dbReference>
<dbReference type="GO" id="GO:0005543">
    <property type="term" value="F:phospholipid binding"/>
    <property type="evidence" value="ECO:0007669"/>
    <property type="project" value="TreeGrafter"/>
</dbReference>
<evidence type="ECO:0000259" key="1">
    <source>
        <dbReference type="PROSITE" id="PS51338"/>
    </source>
</evidence>
<name>A0A8C6TU24_9GOBI</name>
<dbReference type="PANTHER" id="PTHR15708">
    <property type="entry name" value="ACTIN BUNDLING/MISSING IN METASTASIS-RELATED"/>
    <property type="match status" value="1"/>
</dbReference>
<evidence type="ECO:0000313" key="2">
    <source>
        <dbReference type="Ensembl" id="ENSNMLP00000025237.1"/>
    </source>
</evidence>
<dbReference type="GO" id="GO:0007009">
    <property type="term" value="P:plasma membrane organization"/>
    <property type="evidence" value="ECO:0007669"/>
    <property type="project" value="InterPro"/>
</dbReference>
<dbReference type="Ensembl" id="ENSNMLT00000028221.1">
    <property type="protein sequence ID" value="ENSNMLP00000025237.1"/>
    <property type="gene ID" value="ENSNMLG00000016147.1"/>
</dbReference>
<dbReference type="GO" id="GO:0015629">
    <property type="term" value="C:actin cytoskeleton"/>
    <property type="evidence" value="ECO:0007669"/>
    <property type="project" value="TreeGrafter"/>
</dbReference>
<dbReference type="Gene3D" id="1.20.1270.60">
    <property type="entry name" value="Arfaptin homology (AH) domain/BAR domain"/>
    <property type="match status" value="1"/>
</dbReference>
<dbReference type="GO" id="GO:0030031">
    <property type="term" value="P:cell projection assembly"/>
    <property type="evidence" value="ECO:0007669"/>
    <property type="project" value="TreeGrafter"/>
</dbReference>
<dbReference type="GO" id="GO:0003779">
    <property type="term" value="F:actin binding"/>
    <property type="evidence" value="ECO:0007669"/>
    <property type="project" value="InterPro"/>
</dbReference>
<dbReference type="SUPFAM" id="SSF103657">
    <property type="entry name" value="BAR/IMD domain-like"/>
    <property type="match status" value="1"/>
</dbReference>
<keyword evidence="3" id="KW-1185">Reference proteome</keyword>
<feature type="domain" description="IMD" evidence="1">
    <location>
        <begin position="1"/>
        <end position="167"/>
    </location>
</feature>
<proteinExistence type="predicted"/>
<dbReference type="AlphaFoldDB" id="A0A8C6TU24"/>
<dbReference type="InterPro" id="IPR013606">
    <property type="entry name" value="I-BAR_dom"/>
</dbReference>
<protein>
    <recommendedName>
        <fullName evidence="1">IMD domain-containing protein</fullName>
    </recommendedName>
</protein>